<organism evidence="2">
    <name type="scientific">metagenome</name>
    <dbReference type="NCBI Taxonomy" id="256318"/>
    <lineage>
        <taxon>unclassified sequences</taxon>
        <taxon>metagenomes</taxon>
    </lineage>
</organism>
<dbReference type="EMBL" id="UIDG01000357">
    <property type="protein sequence ID" value="SUS07356.1"/>
    <property type="molecule type" value="Genomic_DNA"/>
</dbReference>
<dbReference type="SUPFAM" id="SSF50118">
    <property type="entry name" value="Cell growth inhibitor/plasmid maintenance toxic component"/>
    <property type="match status" value="1"/>
</dbReference>
<dbReference type="GO" id="GO:0003677">
    <property type="term" value="F:DNA binding"/>
    <property type="evidence" value="ECO:0007669"/>
    <property type="project" value="InterPro"/>
</dbReference>
<dbReference type="InterPro" id="IPR011067">
    <property type="entry name" value="Plasmid_toxin/cell-grow_inhib"/>
</dbReference>
<name>A0A380TIK6_9ZZZZ</name>
<dbReference type="GO" id="GO:0006402">
    <property type="term" value="P:mRNA catabolic process"/>
    <property type="evidence" value="ECO:0007669"/>
    <property type="project" value="TreeGrafter"/>
</dbReference>
<dbReference type="PANTHER" id="PTHR33988">
    <property type="entry name" value="ENDORIBONUCLEASE MAZF-RELATED"/>
    <property type="match status" value="1"/>
</dbReference>
<dbReference type="GO" id="GO:0016075">
    <property type="term" value="P:rRNA catabolic process"/>
    <property type="evidence" value="ECO:0007669"/>
    <property type="project" value="TreeGrafter"/>
</dbReference>
<protein>
    <submittedName>
        <fullName evidence="2">Transcriptional modulator of MazE/toxin, MazF</fullName>
    </submittedName>
</protein>
<dbReference type="InterPro" id="IPR003477">
    <property type="entry name" value="PemK-like"/>
</dbReference>
<dbReference type="EMBL" id="UIDG01000396">
    <property type="protein sequence ID" value="SUS07531.1"/>
    <property type="molecule type" value="Genomic_DNA"/>
</dbReference>
<accession>A0A380TIK6</accession>
<evidence type="ECO:0000313" key="1">
    <source>
        <dbReference type="EMBL" id="SUS07356.1"/>
    </source>
</evidence>
<dbReference type="Pfam" id="PF02452">
    <property type="entry name" value="PemK_toxin"/>
    <property type="match status" value="1"/>
</dbReference>
<dbReference type="Gene3D" id="2.30.30.110">
    <property type="match status" value="1"/>
</dbReference>
<proteinExistence type="predicted"/>
<reference evidence="2" key="1">
    <citation type="submission" date="2018-07" db="EMBL/GenBank/DDBJ databases">
        <authorList>
            <person name="Quirk P.G."/>
            <person name="Krulwich T.A."/>
        </authorList>
    </citation>
    <scope>NUCLEOTIDE SEQUENCE</scope>
</reference>
<dbReference type="GO" id="GO:0004521">
    <property type="term" value="F:RNA endonuclease activity"/>
    <property type="evidence" value="ECO:0007669"/>
    <property type="project" value="TreeGrafter"/>
</dbReference>
<evidence type="ECO:0000313" key="2">
    <source>
        <dbReference type="EMBL" id="SUS07531.1"/>
    </source>
</evidence>
<sequence>MKRGDIVLVTAPGDYGKRRPAVVIQSDLFNDTHASIVVCLISSALVDAPLFRLTIAPSADNGLKEPSQIMVDKMVALRRERLSEPLGRLDDEMMLRLGRSLALFIGLGG</sequence>
<dbReference type="AlphaFoldDB" id="A0A380TIK6"/>
<gene>
    <name evidence="1" type="ORF">DF3PB_420004</name>
    <name evidence="2" type="ORF">DF3PB_4550003</name>
</gene>